<dbReference type="InterPro" id="IPR036986">
    <property type="entry name" value="S4_RNA-bd_sf"/>
</dbReference>
<dbReference type="Pfam" id="PF01479">
    <property type="entry name" value="S4"/>
    <property type="match status" value="1"/>
</dbReference>
<evidence type="ECO:0000256" key="1">
    <source>
        <dbReference type="PROSITE-ProRule" id="PRU00182"/>
    </source>
</evidence>
<sequence>MVADKDHEPDEDGETSLAGGGTGAQRLDKWLFFARVVKSRTLAQKLVLSGGVRINRDKITNPARQVRPGDTLTISYARSVRVLKVRLSGDRRGPASEAAALYEDLSPPAEPRDASEAAGETSGHASAASLGAPEAGAPRPSKKERRALTRLKGGEP</sequence>
<gene>
    <name evidence="4" type="ORF">OH818_08975</name>
</gene>
<keyword evidence="5" id="KW-1185">Reference proteome</keyword>
<dbReference type="SUPFAM" id="SSF55174">
    <property type="entry name" value="Alpha-L RNA-binding motif"/>
    <property type="match status" value="1"/>
</dbReference>
<reference evidence="4" key="1">
    <citation type="submission" date="2022-12" db="EMBL/GenBank/DDBJ databases">
        <title>Jiella pelagia sp. nov., isolated from phosphonate enriched culture of Northwest Pacific surface seawater.</title>
        <authorList>
            <person name="Shin D.Y."/>
            <person name="Hwang C.Y."/>
        </authorList>
    </citation>
    <scope>NUCLEOTIDE SEQUENCE</scope>
    <source>
        <strain evidence="4">HL-NP1</strain>
    </source>
</reference>
<dbReference type="InterPro" id="IPR002942">
    <property type="entry name" value="S4_RNA-bd"/>
</dbReference>
<evidence type="ECO:0000313" key="5">
    <source>
        <dbReference type="Proteomes" id="UP001164020"/>
    </source>
</evidence>
<dbReference type="EMBL" id="CP114029">
    <property type="protein sequence ID" value="WAP70214.1"/>
    <property type="molecule type" value="Genomic_DNA"/>
</dbReference>
<feature type="region of interest" description="Disordered" evidence="2">
    <location>
        <begin position="100"/>
        <end position="156"/>
    </location>
</feature>
<dbReference type="Gene3D" id="3.10.290.10">
    <property type="entry name" value="RNA-binding S4 domain"/>
    <property type="match status" value="1"/>
</dbReference>
<dbReference type="RefSeq" id="WP_268882678.1">
    <property type="nucleotide sequence ID" value="NZ_CP114029.1"/>
</dbReference>
<feature type="domain" description="RNA-binding S4" evidence="3">
    <location>
        <begin position="25"/>
        <end position="88"/>
    </location>
</feature>
<dbReference type="CDD" id="cd00165">
    <property type="entry name" value="S4"/>
    <property type="match status" value="1"/>
</dbReference>
<dbReference type="PROSITE" id="PS50889">
    <property type="entry name" value="S4"/>
    <property type="match status" value="1"/>
</dbReference>
<evidence type="ECO:0000313" key="4">
    <source>
        <dbReference type="EMBL" id="WAP70214.1"/>
    </source>
</evidence>
<accession>A0ABY7C2A1</accession>
<evidence type="ECO:0000256" key="2">
    <source>
        <dbReference type="SAM" id="MobiDB-lite"/>
    </source>
</evidence>
<proteinExistence type="predicted"/>
<keyword evidence="1" id="KW-0694">RNA-binding</keyword>
<name>A0ABY7C2A1_9HYPH</name>
<dbReference type="Proteomes" id="UP001164020">
    <property type="component" value="Chromosome"/>
</dbReference>
<feature type="region of interest" description="Disordered" evidence="2">
    <location>
        <begin position="1"/>
        <end position="22"/>
    </location>
</feature>
<organism evidence="4 5">
    <name type="scientific">Jiella pelagia</name>
    <dbReference type="NCBI Taxonomy" id="2986949"/>
    <lineage>
        <taxon>Bacteria</taxon>
        <taxon>Pseudomonadati</taxon>
        <taxon>Pseudomonadota</taxon>
        <taxon>Alphaproteobacteria</taxon>
        <taxon>Hyphomicrobiales</taxon>
        <taxon>Aurantimonadaceae</taxon>
        <taxon>Jiella</taxon>
    </lineage>
</organism>
<feature type="compositionally biased region" description="Basic residues" evidence="2">
    <location>
        <begin position="140"/>
        <end position="149"/>
    </location>
</feature>
<dbReference type="SMART" id="SM00363">
    <property type="entry name" value="S4"/>
    <property type="match status" value="1"/>
</dbReference>
<protein>
    <submittedName>
        <fullName evidence="4">RNA-binding S4 domain-containing protein</fullName>
    </submittedName>
</protein>
<evidence type="ECO:0000259" key="3">
    <source>
        <dbReference type="SMART" id="SM00363"/>
    </source>
</evidence>